<evidence type="ECO:0000313" key="3">
    <source>
        <dbReference type="Proteomes" id="UP001338125"/>
    </source>
</evidence>
<evidence type="ECO:0000259" key="1">
    <source>
        <dbReference type="Pfam" id="PF00931"/>
    </source>
</evidence>
<dbReference type="PANTHER" id="PTHR46082:SF6">
    <property type="entry name" value="AAA+ ATPASE DOMAIN-CONTAINING PROTEIN-RELATED"/>
    <property type="match status" value="1"/>
</dbReference>
<dbReference type="InterPro" id="IPR027417">
    <property type="entry name" value="P-loop_NTPase"/>
</dbReference>
<keyword evidence="3" id="KW-1185">Reference proteome</keyword>
<dbReference type="Proteomes" id="UP001338125">
    <property type="component" value="Unassembled WGS sequence"/>
</dbReference>
<name>A0ABR0SR74_9HYPO</name>
<dbReference type="PANTHER" id="PTHR46082">
    <property type="entry name" value="ATP/GTP-BINDING PROTEIN-RELATED"/>
    <property type="match status" value="1"/>
</dbReference>
<dbReference type="Pfam" id="PF00931">
    <property type="entry name" value="NB-ARC"/>
    <property type="match status" value="1"/>
</dbReference>
<comment type="caution">
    <text evidence="2">The sequence shown here is derived from an EMBL/GenBank/DDBJ whole genome shotgun (WGS) entry which is preliminary data.</text>
</comment>
<gene>
    <name evidence="2" type="ORF">PT974_05087</name>
</gene>
<proteinExistence type="predicted"/>
<dbReference type="InterPro" id="IPR011990">
    <property type="entry name" value="TPR-like_helical_dom_sf"/>
</dbReference>
<feature type="domain" description="NB-ARC" evidence="1">
    <location>
        <begin position="78"/>
        <end position="236"/>
    </location>
</feature>
<protein>
    <submittedName>
        <fullName evidence="2">Kinesin light chain-like protein</fullName>
    </submittedName>
</protein>
<dbReference type="Gene3D" id="1.25.40.10">
    <property type="entry name" value="Tetratricopeptide repeat domain"/>
    <property type="match status" value="1"/>
</dbReference>
<dbReference type="EMBL" id="JAVFKD010000010">
    <property type="protein sequence ID" value="KAK5994608.1"/>
    <property type="molecule type" value="Genomic_DNA"/>
</dbReference>
<evidence type="ECO:0000313" key="2">
    <source>
        <dbReference type="EMBL" id="KAK5994608.1"/>
    </source>
</evidence>
<sequence>MSEFTYQGEVRGRNVLAGMHGEVIHNNFYGQNPEYEPAQAQRREPCATIPFPPDPGFIHRPEILGWVHEKCTAPGGRAALVGLGGIGKSQIVIYYAHQTRRVSPNTWVFWVHAGSRVRFESDYRKIADTLCLPNRNNPQTNVMKLVHDWLYQQTNERWLMVLDNCDDMDVFVGQDGNKEPLISYLPSSTNGSILITSRNRNVAERIVGSYRSIWEVQEMSDHIALQVFKEKLAHMDQNDEEKALKLIHALSNMPLPIAQAAALINQRKGRMSISDYLQEFLASRDKRVRLLKRDAANPWRELGGQNSVAYTCDMTFIQIDRDRKSAAELLLFMSFFQPHAIPESALVVFVCETGGDRSQFEDDLDLLQAYSMVTASTERGLFDIHPLVLDCIQERISSTGELYVRRNTFVGVMSRAYPWALYENWNQCERFGPHVQSLIGTLPDMENENEEYVRVWAILAPRVSRYWNGRGMHAGAERLLKHALDILERLGELESETAVNALHGLAYLQLDKGDFIQTESLGQRALNASQKVFGEEHPMTLSILSDMTRSMIRQGIYNETESTLRGLIATEERLFGKEHTNVLLNLHYLAVIMEVQKRFAEAEERYKEILALRERIDGRDHPQTLYIVGALASLGLTILRHCGL</sequence>
<dbReference type="InterPro" id="IPR053137">
    <property type="entry name" value="NLR-like"/>
</dbReference>
<dbReference type="SUPFAM" id="SSF52540">
    <property type="entry name" value="P-loop containing nucleoside triphosphate hydrolases"/>
    <property type="match status" value="1"/>
</dbReference>
<accession>A0ABR0SR74</accession>
<dbReference type="Pfam" id="PF13374">
    <property type="entry name" value="TPR_10"/>
    <property type="match status" value="1"/>
</dbReference>
<dbReference type="InterPro" id="IPR002182">
    <property type="entry name" value="NB-ARC"/>
</dbReference>
<reference evidence="2 3" key="1">
    <citation type="submission" date="2024-01" db="EMBL/GenBank/DDBJ databases">
        <title>Complete genome of Cladobotryum mycophilum ATHUM6906.</title>
        <authorList>
            <person name="Christinaki A.C."/>
            <person name="Myridakis A.I."/>
            <person name="Kouvelis V.N."/>
        </authorList>
    </citation>
    <scope>NUCLEOTIDE SEQUENCE [LARGE SCALE GENOMIC DNA]</scope>
    <source>
        <strain evidence="2 3">ATHUM6906</strain>
    </source>
</reference>
<organism evidence="2 3">
    <name type="scientific">Cladobotryum mycophilum</name>
    <dbReference type="NCBI Taxonomy" id="491253"/>
    <lineage>
        <taxon>Eukaryota</taxon>
        <taxon>Fungi</taxon>
        <taxon>Dikarya</taxon>
        <taxon>Ascomycota</taxon>
        <taxon>Pezizomycotina</taxon>
        <taxon>Sordariomycetes</taxon>
        <taxon>Hypocreomycetidae</taxon>
        <taxon>Hypocreales</taxon>
        <taxon>Hypocreaceae</taxon>
        <taxon>Cladobotryum</taxon>
    </lineage>
</organism>
<dbReference type="Gene3D" id="3.40.50.300">
    <property type="entry name" value="P-loop containing nucleotide triphosphate hydrolases"/>
    <property type="match status" value="1"/>
</dbReference>